<dbReference type="Proteomes" id="UP000186819">
    <property type="component" value="Unassembled WGS sequence"/>
</dbReference>
<dbReference type="OrthoDB" id="9181242at2"/>
<reference evidence="2" key="1">
    <citation type="submission" date="2017-01" db="EMBL/GenBank/DDBJ databases">
        <authorList>
            <person name="Varghese N."/>
            <person name="Submissions S."/>
        </authorList>
    </citation>
    <scope>NUCLEOTIDE SEQUENCE [LARGE SCALE GENOMIC DNA]</scope>
    <source>
        <strain evidence="2">ATCC 51758</strain>
    </source>
</reference>
<dbReference type="AlphaFoldDB" id="A0A1N6QE60"/>
<evidence type="ECO:0000313" key="2">
    <source>
        <dbReference type="Proteomes" id="UP000186819"/>
    </source>
</evidence>
<organism evidence="1 2">
    <name type="scientific">Aromatoleum tolulyticum</name>
    <dbReference type="NCBI Taxonomy" id="34027"/>
    <lineage>
        <taxon>Bacteria</taxon>
        <taxon>Pseudomonadati</taxon>
        <taxon>Pseudomonadota</taxon>
        <taxon>Betaproteobacteria</taxon>
        <taxon>Rhodocyclales</taxon>
        <taxon>Rhodocyclaceae</taxon>
        <taxon>Aromatoleum</taxon>
    </lineage>
</organism>
<accession>A0A1N6QE60</accession>
<keyword evidence="2" id="KW-1185">Reference proteome</keyword>
<sequence length="75" mass="8300">MLTVIDGDGAGARPSNRHKKILETARHIERHVRAGHFSIGQTLAKALTPIERAFVTERMFRNGLGEDIVVRVLAP</sequence>
<evidence type="ECO:0000313" key="1">
    <source>
        <dbReference type="EMBL" id="SIQ14802.1"/>
    </source>
</evidence>
<name>A0A1N6QE60_9RHOO</name>
<proteinExistence type="predicted"/>
<dbReference type="RefSeq" id="WP_050415078.1">
    <property type="nucleotide sequence ID" value="NZ_FTMD01000002.1"/>
</dbReference>
<dbReference type="EMBL" id="FTMD01000002">
    <property type="protein sequence ID" value="SIQ14802.1"/>
    <property type="molecule type" value="Genomic_DNA"/>
</dbReference>
<gene>
    <name evidence="1" type="ORF">SAMN05421829_102461</name>
</gene>
<protein>
    <submittedName>
        <fullName evidence="1">Uncharacterized protein</fullName>
    </submittedName>
</protein>